<dbReference type="SUPFAM" id="SSF47917">
    <property type="entry name" value="C-terminal domain of alpha and beta subunits of F1 ATP synthase"/>
    <property type="match status" value="1"/>
</dbReference>
<comment type="catalytic activity">
    <reaction evidence="9">
        <text>ATP + H2O + 4 H(+)(in) = ADP + phosphate + 5 H(+)(out)</text>
        <dbReference type="Rhea" id="RHEA:57720"/>
        <dbReference type="ChEBI" id="CHEBI:15377"/>
        <dbReference type="ChEBI" id="CHEBI:15378"/>
        <dbReference type="ChEBI" id="CHEBI:30616"/>
        <dbReference type="ChEBI" id="CHEBI:43474"/>
        <dbReference type="ChEBI" id="CHEBI:456216"/>
        <dbReference type="EC" id="7.1.2.2"/>
    </reaction>
</comment>
<dbReference type="Gramene" id="Bo5g023400.1">
    <property type="protein sequence ID" value="Bo5g023400.1"/>
    <property type="gene ID" value="Bo5g023400"/>
</dbReference>
<evidence type="ECO:0000256" key="8">
    <source>
        <dbReference type="ARBA" id="ARBA00023065"/>
    </source>
</evidence>
<dbReference type="Pfam" id="PF01112">
    <property type="entry name" value="Asparaginase_2"/>
    <property type="match status" value="1"/>
</dbReference>
<organism evidence="11 12">
    <name type="scientific">Brassica oleracea var. oleracea</name>
    <dbReference type="NCBI Taxonomy" id="109376"/>
    <lineage>
        <taxon>Eukaryota</taxon>
        <taxon>Viridiplantae</taxon>
        <taxon>Streptophyta</taxon>
        <taxon>Embryophyta</taxon>
        <taxon>Tracheophyta</taxon>
        <taxon>Spermatophyta</taxon>
        <taxon>Magnoliopsida</taxon>
        <taxon>eudicotyledons</taxon>
        <taxon>Gunneridae</taxon>
        <taxon>Pentapetalae</taxon>
        <taxon>rosids</taxon>
        <taxon>malvids</taxon>
        <taxon>Brassicales</taxon>
        <taxon>Brassicaceae</taxon>
        <taxon>Brassiceae</taxon>
        <taxon>Brassica</taxon>
    </lineage>
</organism>
<keyword evidence="3" id="KW-0813">Transport</keyword>
<dbReference type="PANTHER" id="PTHR43607">
    <property type="entry name" value="V-TYPE PROTON ATPASE CATALYTIC SUBUNIT A"/>
    <property type="match status" value="1"/>
</dbReference>
<comment type="subunit">
    <text evidence="2">Heterotetramer of two alpha and two beta chains arranged as a dimer of alpha/beta heterodimers.</text>
</comment>
<evidence type="ECO:0000259" key="10">
    <source>
        <dbReference type="Pfam" id="PF22919"/>
    </source>
</evidence>
<dbReference type="InterPro" id="IPR029055">
    <property type="entry name" value="Ntn_hydrolases_N"/>
</dbReference>
<dbReference type="GO" id="GO:0046961">
    <property type="term" value="F:proton-transporting ATPase activity, rotational mechanism"/>
    <property type="evidence" value="ECO:0007669"/>
    <property type="project" value="InterPro"/>
</dbReference>
<evidence type="ECO:0000313" key="11">
    <source>
        <dbReference type="EnsemblPlants" id="Bo5g023400.1"/>
    </source>
</evidence>
<reference evidence="11 12" key="1">
    <citation type="journal article" date="2014" name="Genome Biol.">
        <title>Transcriptome and methylome profiling reveals relics of genome dominance in the mesopolyploid Brassica oleracea.</title>
        <authorList>
            <person name="Parkin I.A."/>
            <person name="Koh C."/>
            <person name="Tang H."/>
            <person name="Robinson S.J."/>
            <person name="Kagale S."/>
            <person name="Clarke W.E."/>
            <person name="Town C.D."/>
            <person name="Nixon J."/>
            <person name="Krishnakumar V."/>
            <person name="Bidwell S.L."/>
            <person name="Denoeud F."/>
            <person name="Belcram H."/>
            <person name="Links M.G."/>
            <person name="Just J."/>
            <person name="Clarke C."/>
            <person name="Bender T."/>
            <person name="Huebert T."/>
            <person name="Mason A.S."/>
            <person name="Pires J.C."/>
            <person name="Barker G."/>
            <person name="Moore J."/>
            <person name="Walley P.G."/>
            <person name="Manoli S."/>
            <person name="Batley J."/>
            <person name="Edwards D."/>
            <person name="Nelson M.N."/>
            <person name="Wang X."/>
            <person name="Paterson A.H."/>
            <person name="King G."/>
            <person name="Bancroft I."/>
            <person name="Chalhoub B."/>
            <person name="Sharpe A.G."/>
        </authorList>
    </citation>
    <scope>NUCLEOTIDE SEQUENCE</scope>
    <source>
        <strain evidence="11 12">cv. TO1000</strain>
    </source>
</reference>
<dbReference type="HOGENOM" id="CLU_720326_0_0_1"/>
<dbReference type="PROSITE" id="PS00152">
    <property type="entry name" value="ATPASE_ALPHA_BETA"/>
    <property type="match status" value="1"/>
</dbReference>
<evidence type="ECO:0000256" key="9">
    <source>
        <dbReference type="ARBA" id="ARBA00048383"/>
    </source>
</evidence>
<dbReference type="GO" id="GO:0000325">
    <property type="term" value="C:plant-type vacuole"/>
    <property type="evidence" value="ECO:0007669"/>
    <property type="project" value="TreeGrafter"/>
</dbReference>
<keyword evidence="6" id="KW-0067">ATP-binding</keyword>
<dbReference type="InterPro" id="IPR024034">
    <property type="entry name" value="ATPase_F1/V1_b/a_C"/>
</dbReference>
<dbReference type="InterPro" id="IPR022878">
    <property type="entry name" value="V-ATPase_asu"/>
</dbReference>
<evidence type="ECO:0000256" key="3">
    <source>
        <dbReference type="ARBA" id="ARBA00022448"/>
    </source>
</evidence>
<keyword evidence="12" id="KW-1185">Reference proteome</keyword>
<dbReference type="CDD" id="cd18111">
    <property type="entry name" value="ATP-synt_V_A-type_alpha_C"/>
    <property type="match status" value="1"/>
</dbReference>
<name>A0A0D3CAX7_BRAOL</name>
<keyword evidence="8" id="KW-0406">Ion transport</keyword>
<dbReference type="Proteomes" id="UP000032141">
    <property type="component" value="Chromosome C5"/>
</dbReference>
<evidence type="ECO:0000256" key="5">
    <source>
        <dbReference type="ARBA" id="ARBA00022781"/>
    </source>
</evidence>
<dbReference type="GO" id="GO:0016787">
    <property type="term" value="F:hydrolase activity"/>
    <property type="evidence" value="ECO:0007669"/>
    <property type="project" value="InterPro"/>
</dbReference>
<dbReference type="AlphaFoldDB" id="A0A0D3CAX7"/>
<dbReference type="PANTHER" id="PTHR43607:SF1">
    <property type="entry name" value="H(+)-TRANSPORTING TWO-SECTOR ATPASE"/>
    <property type="match status" value="1"/>
</dbReference>
<proteinExistence type="inferred from homology"/>
<dbReference type="eggNOG" id="KOG1592">
    <property type="taxonomic scope" value="Eukaryota"/>
</dbReference>
<dbReference type="SUPFAM" id="SSF54506">
    <property type="entry name" value="Diaminopimelate epimerase-like"/>
    <property type="match status" value="1"/>
</dbReference>
<evidence type="ECO:0000256" key="1">
    <source>
        <dbReference type="ARBA" id="ARBA00008936"/>
    </source>
</evidence>
<comment type="similarity">
    <text evidence="1">Belongs to the ATPase alpha/beta chains family.</text>
</comment>
<keyword evidence="7" id="KW-1278">Translocase</keyword>
<dbReference type="InterPro" id="IPR020003">
    <property type="entry name" value="ATPase_a/bsu_AS"/>
</dbReference>
<dbReference type="Gene3D" id="1.10.1140.10">
    <property type="entry name" value="Bovine Mitochondrial F1-atpase, Atp Synthase Beta Chain, Chain D, domain 3"/>
    <property type="match status" value="1"/>
</dbReference>
<protein>
    <recommendedName>
        <fullName evidence="10">ATP synthase A/B type C-terminal domain-containing protein</fullName>
    </recommendedName>
</protein>
<dbReference type="STRING" id="109376.A0A0D3CAX7"/>
<dbReference type="GO" id="GO:0046034">
    <property type="term" value="P:ATP metabolic process"/>
    <property type="evidence" value="ECO:0007669"/>
    <property type="project" value="InterPro"/>
</dbReference>
<reference evidence="11" key="2">
    <citation type="submission" date="2015-03" db="UniProtKB">
        <authorList>
            <consortium name="EnsemblPlants"/>
        </authorList>
    </citation>
    <scope>IDENTIFICATION</scope>
</reference>
<dbReference type="InterPro" id="IPR055190">
    <property type="entry name" value="ATP-synt_VA_C"/>
</dbReference>
<evidence type="ECO:0000256" key="4">
    <source>
        <dbReference type="ARBA" id="ARBA00022741"/>
    </source>
</evidence>
<feature type="domain" description="ATP synthase A/B type C-terminal" evidence="10">
    <location>
        <begin position="167"/>
        <end position="228"/>
    </location>
</feature>
<evidence type="ECO:0000256" key="6">
    <source>
        <dbReference type="ARBA" id="ARBA00022840"/>
    </source>
</evidence>
<evidence type="ECO:0000256" key="7">
    <source>
        <dbReference type="ARBA" id="ARBA00022967"/>
    </source>
</evidence>
<dbReference type="EnsemblPlants" id="Bo5g023400.1">
    <property type="protein sequence ID" value="Bo5g023400.1"/>
    <property type="gene ID" value="Bo5g023400"/>
</dbReference>
<sequence>MVGWAIALHGGARAIPINLPDERHIPRETALRHCLDLGVSALKSGKHPLDVTELVVRELENHPDFNAGKGFVLTTQGTIEMEPPRLQCLNHHILSFILFLSSQLDYTALTPKKPEIRGDSQCLQDLSQQRQTLLHSHSKVFCGLDKKLAPREHFPSVNCLISYSKYSTFDPDFINIRTKAREVLQREDDLSEIVQLVGKDALAEGDKITLETAKLLREDYLAQNAFTPTISSRSDTHQSFFTEASTRKPHELRGHGSRHSTVFFMESDVNVIIGKGVEVKFAAIAELIPASKDGTISGKSGQQRTSSFCFLRAILKLEGVYSAFEILHFIKYHGLGNDFILVDNRDSSERKITQEQAVKLCDRNFGVGAESSLRCLALMALITL</sequence>
<keyword evidence="5" id="KW-0375">Hydrogen ion transport</keyword>
<dbReference type="Gene3D" id="3.10.310.10">
    <property type="entry name" value="Diaminopimelate Epimerase, Chain A, domain 1"/>
    <property type="match status" value="1"/>
</dbReference>
<accession>A0A0D3CAX7</accession>
<evidence type="ECO:0000256" key="2">
    <source>
        <dbReference type="ARBA" id="ARBA00011601"/>
    </source>
</evidence>
<dbReference type="GO" id="GO:0005524">
    <property type="term" value="F:ATP binding"/>
    <property type="evidence" value="ECO:0007669"/>
    <property type="project" value="UniProtKB-KW"/>
</dbReference>
<dbReference type="InterPro" id="IPR000246">
    <property type="entry name" value="Peptidase_T2"/>
</dbReference>
<keyword evidence="4" id="KW-0547">Nucleotide-binding</keyword>
<evidence type="ECO:0000313" key="12">
    <source>
        <dbReference type="Proteomes" id="UP000032141"/>
    </source>
</evidence>
<dbReference type="Pfam" id="PF22919">
    <property type="entry name" value="ATP-synt_VA_C"/>
    <property type="match status" value="1"/>
</dbReference>
<dbReference type="SUPFAM" id="SSF56235">
    <property type="entry name" value="N-terminal nucleophile aminohydrolases (Ntn hydrolases)"/>
    <property type="match status" value="1"/>
</dbReference>
<dbReference type="eggNOG" id="KOG1352">
    <property type="taxonomic scope" value="Eukaryota"/>
</dbReference>